<keyword evidence="3 5" id="KW-0694">RNA-binding</keyword>
<feature type="region of interest" description="G2" evidence="6">
    <location>
        <begin position="115"/>
        <end position="119"/>
    </location>
</feature>
<dbReference type="PANTHER" id="PTHR42698:SF1">
    <property type="entry name" value="GTPASE ERA, MITOCHONDRIAL"/>
    <property type="match status" value="1"/>
</dbReference>
<dbReference type="Gene3D" id="3.30.300.20">
    <property type="match status" value="1"/>
</dbReference>
<evidence type="ECO:0000256" key="4">
    <source>
        <dbReference type="ARBA" id="ARBA00023134"/>
    </source>
</evidence>
<dbReference type="CDD" id="cd04163">
    <property type="entry name" value="Era"/>
    <property type="match status" value="1"/>
</dbReference>
<keyword evidence="2 6" id="KW-0547">Nucleotide-binding</keyword>
<evidence type="ECO:0000256" key="2">
    <source>
        <dbReference type="ARBA" id="ARBA00022741"/>
    </source>
</evidence>
<dbReference type="CDD" id="cd22534">
    <property type="entry name" value="KH-II_Era"/>
    <property type="match status" value="1"/>
</dbReference>
<protein>
    <submittedName>
        <fullName evidence="11">GTP-binding protein Era</fullName>
    </submittedName>
</protein>
<dbReference type="STRING" id="101127.A0A1X2GRP8"/>
<accession>A0A1X2GRP8</accession>
<sequence>MFRRLVGTQCCQGRSYAIMTRAKRQAGIPLRDRPAPAKAAVPSKATRTKPAQPIRHPPSPATMTERLVKPIQPFDQPDNPHLLKVALLGAPNAGKSTLINKLIGEEISIVSSKSHTTRDRILAILSEDNHQVIFLDTPGIVAPKSKQLVHRSVSTSSWRALDEVDHVMIIIDGRHVGTDTSLMTQEYMLNRLQGLQLPATLVINKMDALEDHSALDDLTHTFQQSYPHLRRVLYVSALYEEGLEKIKSALFEQTQPKAWLYPPQQRVEMAELKRVEEVIRGEFFKRLHQYLPYMLKQENVDWTVLPNGALRIEQNVFVERDSQHKIVVGTNGAIIDQVVRHATKTLCSAFQRPVKLFIQVKTKRK</sequence>
<evidence type="ECO:0000259" key="10">
    <source>
        <dbReference type="PROSITE" id="PS51713"/>
    </source>
</evidence>
<feature type="region of interest" description="Disordered" evidence="8">
    <location>
        <begin position="27"/>
        <end position="61"/>
    </location>
</feature>
<dbReference type="PANTHER" id="PTHR42698">
    <property type="entry name" value="GTPASE ERA"/>
    <property type="match status" value="1"/>
</dbReference>
<dbReference type="NCBIfam" id="TIGR00436">
    <property type="entry name" value="era"/>
    <property type="match status" value="1"/>
</dbReference>
<dbReference type="SUPFAM" id="SSF54814">
    <property type="entry name" value="Prokaryotic type KH domain (KH-domain type II)"/>
    <property type="match status" value="1"/>
</dbReference>
<evidence type="ECO:0000256" key="3">
    <source>
        <dbReference type="ARBA" id="ARBA00022884"/>
    </source>
</evidence>
<dbReference type="Gene3D" id="3.40.50.300">
    <property type="entry name" value="P-loop containing nucleotide triphosphate hydrolases"/>
    <property type="match status" value="1"/>
</dbReference>
<organism evidence="11 12">
    <name type="scientific">Hesseltinella vesiculosa</name>
    <dbReference type="NCBI Taxonomy" id="101127"/>
    <lineage>
        <taxon>Eukaryota</taxon>
        <taxon>Fungi</taxon>
        <taxon>Fungi incertae sedis</taxon>
        <taxon>Mucoromycota</taxon>
        <taxon>Mucoromycotina</taxon>
        <taxon>Mucoromycetes</taxon>
        <taxon>Mucorales</taxon>
        <taxon>Cunninghamellaceae</taxon>
        <taxon>Hesseltinella</taxon>
    </lineage>
</organism>
<dbReference type="NCBIfam" id="TIGR00231">
    <property type="entry name" value="small_GTP"/>
    <property type="match status" value="1"/>
</dbReference>
<feature type="region of interest" description="G1" evidence="6">
    <location>
        <begin position="89"/>
        <end position="96"/>
    </location>
</feature>
<name>A0A1X2GRP8_9FUNG</name>
<evidence type="ECO:0000256" key="8">
    <source>
        <dbReference type="SAM" id="MobiDB-lite"/>
    </source>
</evidence>
<dbReference type="PROSITE" id="PS50823">
    <property type="entry name" value="KH_TYPE_2"/>
    <property type="match status" value="1"/>
</dbReference>
<feature type="domain" description="KH type-2" evidence="9">
    <location>
        <begin position="287"/>
        <end position="364"/>
    </location>
</feature>
<dbReference type="InterPro" id="IPR015946">
    <property type="entry name" value="KH_dom-like_a/b"/>
</dbReference>
<dbReference type="InterPro" id="IPR004044">
    <property type="entry name" value="KH_dom_type_2"/>
</dbReference>
<dbReference type="Pfam" id="PF01926">
    <property type="entry name" value="MMR_HSR1"/>
    <property type="match status" value="1"/>
</dbReference>
<dbReference type="GO" id="GO:0019843">
    <property type="term" value="F:rRNA binding"/>
    <property type="evidence" value="ECO:0007669"/>
    <property type="project" value="TreeGrafter"/>
</dbReference>
<dbReference type="GO" id="GO:0000028">
    <property type="term" value="P:ribosomal small subunit assembly"/>
    <property type="evidence" value="ECO:0007669"/>
    <property type="project" value="TreeGrafter"/>
</dbReference>
<keyword evidence="12" id="KW-1185">Reference proteome</keyword>
<dbReference type="AlphaFoldDB" id="A0A1X2GRP8"/>
<dbReference type="GO" id="GO:0043024">
    <property type="term" value="F:ribosomal small subunit binding"/>
    <property type="evidence" value="ECO:0007669"/>
    <property type="project" value="TreeGrafter"/>
</dbReference>
<feature type="region of interest" description="G5" evidence="6">
    <location>
        <begin position="235"/>
        <end position="237"/>
    </location>
</feature>
<evidence type="ECO:0000313" key="11">
    <source>
        <dbReference type="EMBL" id="ORX59753.1"/>
    </source>
</evidence>
<dbReference type="SUPFAM" id="SSF52540">
    <property type="entry name" value="P-loop containing nucleoside triphosphate hydrolases"/>
    <property type="match status" value="1"/>
</dbReference>
<feature type="region of interest" description="G4" evidence="6">
    <location>
        <begin position="204"/>
        <end position="207"/>
    </location>
</feature>
<dbReference type="PRINTS" id="PR00326">
    <property type="entry name" value="GTP1OBG"/>
</dbReference>
<dbReference type="PROSITE" id="PS51713">
    <property type="entry name" value="G_ERA"/>
    <property type="match status" value="1"/>
</dbReference>
<proteinExistence type="inferred from homology"/>
<keyword evidence="4 6" id="KW-0342">GTP-binding</keyword>
<dbReference type="InterPro" id="IPR030388">
    <property type="entry name" value="G_ERA_dom"/>
</dbReference>
<evidence type="ECO:0000313" key="12">
    <source>
        <dbReference type="Proteomes" id="UP000242146"/>
    </source>
</evidence>
<feature type="region of interest" description="G3" evidence="6">
    <location>
        <begin position="136"/>
        <end position="139"/>
    </location>
</feature>
<evidence type="ECO:0000256" key="5">
    <source>
        <dbReference type="PROSITE-ProRule" id="PRU00118"/>
    </source>
</evidence>
<feature type="domain" description="Era-type G" evidence="10">
    <location>
        <begin position="81"/>
        <end position="257"/>
    </location>
</feature>
<dbReference type="Pfam" id="PF07650">
    <property type="entry name" value="KH_2"/>
    <property type="match status" value="1"/>
</dbReference>
<feature type="compositionally biased region" description="Low complexity" evidence="8">
    <location>
        <begin position="36"/>
        <end position="45"/>
    </location>
</feature>
<evidence type="ECO:0000259" key="9">
    <source>
        <dbReference type="PROSITE" id="PS50823"/>
    </source>
</evidence>
<dbReference type="HAMAP" id="MF_00367">
    <property type="entry name" value="GTPase_Era"/>
    <property type="match status" value="1"/>
</dbReference>
<dbReference type="InterPro" id="IPR005662">
    <property type="entry name" value="GTPase_Era-like"/>
</dbReference>
<dbReference type="InterPro" id="IPR006073">
    <property type="entry name" value="GTP-bd"/>
</dbReference>
<evidence type="ECO:0000256" key="6">
    <source>
        <dbReference type="PROSITE-ProRule" id="PRU01050"/>
    </source>
</evidence>
<dbReference type="EMBL" id="MCGT01000005">
    <property type="protein sequence ID" value="ORX59753.1"/>
    <property type="molecule type" value="Genomic_DNA"/>
</dbReference>
<dbReference type="InterPro" id="IPR009019">
    <property type="entry name" value="KH_sf_prok-type"/>
</dbReference>
<dbReference type="Proteomes" id="UP000242146">
    <property type="component" value="Unassembled WGS sequence"/>
</dbReference>
<dbReference type="InterPro" id="IPR027417">
    <property type="entry name" value="P-loop_NTPase"/>
</dbReference>
<dbReference type="GO" id="GO:0005525">
    <property type="term" value="F:GTP binding"/>
    <property type="evidence" value="ECO:0007669"/>
    <property type="project" value="UniProtKB-UniRule"/>
</dbReference>
<reference evidence="11 12" key="1">
    <citation type="submission" date="2016-07" db="EMBL/GenBank/DDBJ databases">
        <title>Pervasive Adenine N6-methylation of Active Genes in Fungi.</title>
        <authorList>
            <consortium name="DOE Joint Genome Institute"/>
            <person name="Mondo S.J."/>
            <person name="Dannebaum R.O."/>
            <person name="Kuo R.C."/>
            <person name="Labutti K."/>
            <person name="Haridas S."/>
            <person name="Kuo A."/>
            <person name="Salamov A."/>
            <person name="Ahrendt S.R."/>
            <person name="Lipzen A."/>
            <person name="Sullivan W."/>
            <person name="Andreopoulos W.B."/>
            <person name="Clum A."/>
            <person name="Lindquist E."/>
            <person name="Daum C."/>
            <person name="Ramamoorthy G.K."/>
            <person name="Gryganskyi A."/>
            <person name="Culley D."/>
            <person name="Magnuson J.K."/>
            <person name="James T.Y."/>
            <person name="O'Malley M.A."/>
            <person name="Stajich J.E."/>
            <person name="Spatafora J.W."/>
            <person name="Visel A."/>
            <person name="Grigoriev I.V."/>
        </authorList>
    </citation>
    <scope>NUCLEOTIDE SEQUENCE [LARGE SCALE GENOMIC DNA]</scope>
    <source>
        <strain evidence="11 12">NRRL 3301</strain>
    </source>
</reference>
<evidence type="ECO:0000256" key="1">
    <source>
        <dbReference type="ARBA" id="ARBA00007921"/>
    </source>
</evidence>
<comment type="caution">
    <text evidence="11">The sequence shown here is derived from an EMBL/GenBank/DDBJ whole genome shotgun (WGS) entry which is preliminary data.</text>
</comment>
<evidence type="ECO:0000256" key="7">
    <source>
        <dbReference type="RuleBase" id="RU003761"/>
    </source>
</evidence>
<gene>
    <name evidence="11" type="ORF">DM01DRAFT_1333209</name>
</gene>
<comment type="similarity">
    <text evidence="1 6 7">Belongs to the TRAFAC class TrmE-Era-EngA-EngB-Septin-like GTPase superfamily. Era GTPase family.</text>
</comment>
<dbReference type="OrthoDB" id="188276at2759"/>
<dbReference type="InterPro" id="IPR005225">
    <property type="entry name" value="Small_GTP-bd"/>
</dbReference>